<keyword evidence="4 6" id="KW-0324">Glycolysis</keyword>
<comment type="caution">
    <text evidence="8">The sequence shown here is derived from an EMBL/GenBank/DDBJ whole genome shotgun (WGS) entry which is preliminary data.</text>
</comment>
<feature type="active site" description="Proton acceptor" evidence="6">
    <location>
        <position position="171"/>
    </location>
</feature>
<keyword evidence="3 6" id="KW-0963">Cytoplasm</keyword>
<dbReference type="PROSITE" id="PS00171">
    <property type="entry name" value="TIM_1"/>
    <property type="match status" value="1"/>
</dbReference>
<accession>A0ABV1EMW6</accession>
<sequence>MNRRYRKTIIAGNWKMNKTLSETRAFAEELKPLLGRPKWCEVVLCVPAVNIQAAVRLFKESRVSIGAENCHYENSGAYTGEVSPAMLKELGVKYVIIGHSERRQYYNETDFTVNKKVHAALEAGLYPIVCVGESLEQRELGVTMDLISYQVKAALSGVPADKMRHVVIAYEPIWAIGTGKTATAEQAGEVCEAIRAVVRKLYGARVARSVTIQYGGSMNAGNAASLLEQPDVDGGLIGGASLKPADFVAIVNAANQE</sequence>
<dbReference type="Gene3D" id="3.20.20.70">
    <property type="entry name" value="Aldolase class I"/>
    <property type="match status" value="1"/>
</dbReference>
<name>A0ABV1EMW6_9FIRM</name>
<evidence type="ECO:0000256" key="3">
    <source>
        <dbReference type="ARBA" id="ARBA00022490"/>
    </source>
</evidence>
<evidence type="ECO:0000256" key="2">
    <source>
        <dbReference type="ARBA" id="ARBA00022432"/>
    </source>
</evidence>
<comment type="catalytic activity">
    <reaction evidence="6 7">
        <text>D-glyceraldehyde 3-phosphate = dihydroxyacetone phosphate</text>
        <dbReference type="Rhea" id="RHEA:18585"/>
        <dbReference type="ChEBI" id="CHEBI:57642"/>
        <dbReference type="ChEBI" id="CHEBI:59776"/>
        <dbReference type="EC" id="5.3.1.1"/>
    </reaction>
</comment>
<evidence type="ECO:0000256" key="4">
    <source>
        <dbReference type="ARBA" id="ARBA00023152"/>
    </source>
</evidence>
<evidence type="ECO:0000256" key="1">
    <source>
        <dbReference type="ARBA" id="ARBA00007422"/>
    </source>
</evidence>
<dbReference type="InterPro" id="IPR035990">
    <property type="entry name" value="TIM_sf"/>
</dbReference>
<keyword evidence="9" id="KW-1185">Reference proteome</keyword>
<comment type="subcellular location">
    <subcellularLocation>
        <location evidence="6 7">Cytoplasm</location>
    </subcellularLocation>
</comment>
<dbReference type="InterPro" id="IPR022896">
    <property type="entry name" value="TrioseP_Isoase_bac/euk"/>
</dbReference>
<feature type="binding site" evidence="6">
    <location>
        <begin position="238"/>
        <end position="239"/>
    </location>
    <ligand>
        <name>substrate</name>
    </ligand>
</feature>
<dbReference type="GO" id="GO:0004807">
    <property type="term" value="F:triose-phosphate isomerase activity"/>
    <property type="evidence" value="ECO:0007669"/>
    <property type="project" value="UniProtKB-EC"/>
</dbReference>
<comment type="similarity">
    <text evidence="1 6 7">Belongs to the triosephosphate isomerase family.</text>
</comment>
<dbReference type="HAMAP" id="MF_00147_B">
    <property type="entry name" value="TIM_B"/>
    <property type="match status" value="1"/>
</dbReference>
<dbReference type="PANTHER" id="PTHR21139">
    <property type="entry name" value="TRIOSEPHOSPHATE ISOMERASE"/>
    <property type="match status" value="1"/>
</dbReference>
<dbReference type="Proteomes" id="UP001440599">
    <property type="component" value="Unassembled WGS sequence"/>
</dbReference>
<evidence type="ECO:0000256" key="5">
    <source>
        <dbReference type="ARBA" id="ARBA00023235"/>
    </source>
</evidence>
<dbReference type="SUPFAM" id="SSF51351">
    <property type="entry name" value="Triosephosphate isomerase (TIM)"/>
    <property type="match status" value="1"/>
</dbReference>
<keyword evidence="2 6" id="KW-0312">Gluconeogenesis</keyword>
<dbReference type="InterPro" id="IPR000652">
    <property type="entry name" value="Triosephosphate_isomerase"/>
</dbReference>
<evidence type="ECO:0000313" key="8">
    <source>
        <dbReference type="EMBL" id="MEQ2455941.1"/>
    </source>
</evidence>
<dbReference type="EC" id="5.3.1.1" evidence="6 7"/>
<comment type="function">
    <text evidence="6">Involved in the gluconeogenesis. Catalyzes stereospecifically the conversion of dihydroxyacetone phosphate (DHAP) to D-glyceraldehyde-3-phosphate (G3P).</text>
</comment>
<feature type="binding site" evidence="6">
    <location>
        <position position="217"/>
    </location>
    <ligand>
        <name>substrate</name>
    </ligand>
</feature>
<dbReference type="RefSeq" id="WP_349139537.1">
    <property type="nucleotide sequence ID" value="NZ_JBBMFT010000002.1"/>
</dbReference>
<protein>
    <recommendedName>
        <fullName evidence="6 7">Triosephosphate isomerase</fullName>
        <shortName evidence="6">TIM</shortName>
        <shortName evidence="6">TPI</shortName>
        <ecNumber evidence="6 7">5.3.1.1</ecNumber>
    </recommendedName>
    <alternativeName>
        <fullName evidence="6">Triose-phosphate isomerase</fullName>
    </alternativeName>
</protein>
<dbReference type="CDD" id="cd00311">
    <property type="entry name" value="TIM"/>
    <property type="match status" value="1"/>
</dbReference>
<evidence type="ECO:0000256" key="7">
    <source>
        <dbReference type="RuleBase" id="RU363013"/>
    </source>
</evidence>
<dbReference type="Pfam" id="PF00121">
    <property type="entry name" value="TIM"/>
    <property type="match status" value="1"/>
</dbReference>
<dbReference type="PANTHER" id="PTHR21139:SF42">
    <property type="entry name" value="TRIOSEPHOSPHATE ISOMERASE"/>
    <property type="match status" value="1"/>
</dbReference>
<comment type="pathway">
    <text evidence="6 7">Carbohydrate biosynthesis; gluconeogenesis.</text>
</comment>
<comment type="pathway">
    <text evidence="6 7">Carbohydrate degradation; glycolysis; D-glyceraldehyde 3-phosphate from glycerone phosphate: step 1/1.</text>
</comment>
<evidence type="ECO:0000256" key="6">
    <source>
        <dbReference type="HAMAP-Rule" id="MF_00147"/>
    </source>
</evidence>
<proteinExistence type="inferred from homology"/>
<feature type="active site" description="Electrophile" evidence="6">
    <location>
        <position position="99"/>
    </location>
</feature>
<gene>
    <name evidence="6 8" type="primary">tpiA</name>
    <name evidence="8" type="ORF">WMO45_05350</name>
</gene>
<dbReference type="EMBL" id="JBBMFT010000002">
    <property type="protein sequence ID" value="MEQ2455941.1"/>
    <property type="molecule type" value="Genomic_DNA"/>
</dbReference>
<feature type="binding site" evidence="6">
    <location>
        <begin position="13"/>
        <end position="15"/>
    </location>
    <ligand>
        <name>substrate</name>
    </ligand>
</feature>
<organism evidence="8 9">
    <name type="scientific">Flavonifractor hominis</name>
    <dbReference type="NCBI Taxonomy" id="3133178"/>
    <lineage>
        <taxon>Bacteria</taxon>
        <taxon>Bacillati</taxon>
        <taxon>Bacillota</taxon>
        <taxon>Clostridia</taxon>
        <taxon>Eubacteriales</taxon>
        <taxon>Oscillospiraceae</taxon>
        <taxon>Flavonifractor</taxon>
    </lineage>
</organism>
<comment type="subunit">
    <text evidence="6 7">Homodimer.</text>
</comment>
<dbReference type="InterPro" id="IPR020861">
    <property type="entry name" value="Triosephosphate_isomerase_AS"/>
</dbReference>
<evidence type="ECO:0000313" key="9">
    <source>
        <dbReference type="Proteomes" id="UP001440599"/>
    </source>
</evidence>
<feature type="binding site" evidence="6">
    <location>
        <position position="177"/>
    </location>
    <ligand>
        <name>substrate</name>
    </ligand>
</feature>
<dbReference type="NCBIfam" id="TIGR00419">
    <property type="entry name" value="tim"/>
    <property type="match status" value="1"/>
</dbReference>
<keyword evidence="5 6" id="KW-0413">Isomerase</keyword>
<dbReference type="InterPro" id="IPR013785">
    <property type="entry name" value="Aldolase_TIM"/>
</dbReference>
<reference evidence="8 9" key="1">
    <citation type="submission" date="2024-03" db="EMBL/GenBank/DDBJ databases">
        <title>Human intestinal bacterial collection.</title>
        <authorList>
            <person name="Pauvert C."/>
            <person name="Hitch T.C.A."/>
            <person name="Clavel T."/>
        </authorList>
    </citation>
    <scope>NUCLEOTIDE SEQUENCE [LARGE SCALE GENOMIC DNA]</scope>
    <source>
        <strain evidence="8 9">CLA-AP-H34</strain>
    </source>
</reference>
<dbReference type="PROSITE" id="PS51440">
    <property type="entry name" value="TIM_2"/>
    <property type="match status" value="1"/>
</dbReference>